<organism evidence="1 2">
    <name type="scientific">Streptomyces lycii</name>
    <dbReference type="NCBI Taxonomy" id="2654337"/>
    <lineage>
        <taxon>Bacteria</taxon>
        <taxon>Bacillati</taxon>
        <taxon>Actinomycetota</taxon>
        <taxon>Actinomycetes</taxon>
        <taxon>Kitasatosporales</taxon>
        <taxon>Streptomycetaceae</taxon>
        <taxon>Streptomyces</taxon>
    </lineage>
</organism>
<keyword evidence="2" id="KW-1185">Reference proteome</keyword>
<evidence type="ECO:0008006" key="3">
    <source>
        <dbReference type="Google" id="ProtNLM"/>
    </source>
</evidence>
<sequence>MITPAQITALLESEADDPILIVTSGTAVVVPAAALGTERYRGAMEVVSRQDLVSRLGTGTPSRDGLEEIAARLDTTVAQLGA</sequence>
<dbReference type="RefSeq" id="WP_098754806.1">
    <property type="nucleotide sequence ID" value="NZ_WHPN01000327.1"/>
</dbReference>
<accession>A0ABQ7FDT8</accession>
<protein>
    <recommendedName>
        <fullName evidence="3">Prevent-host-death family protein</fullName>
    </recommendedName>
</protein>
<gene>
    <name evidence="1" type="ORF">GCU69_20940</name>
</gene>
<evidence type="ECO:0000313" key="1">
    <source>
        <dbReference type="EMBL" id="KAF4407221.1"/>
    </source>
</evidence>
<comment type="caution">
    <text evidence="1">The sequence shown here is derived from an EMBL/GenBank/DDBJ whole genome shotgun (WGS) entry which is preliminary data.</text>
</comment>
<reference evidence="1 2" key="1">
    <citation type="submission" date="2019-10" db="EMBL/GenBank/DDBJ databases">
        <title>Streptomyces tenebrisbrunneis sp.nov., an endogenous actinomycete isolated from of Lycium ruthenicum.</title>
        <authorList>
            <person name="Ma L."/>
        </authorList>
    </citation>
    <scope>NUCLEOTIDE SEQUENCE [LARGE SCALE GENOMIC DNA]</scope>
    <source>
        <strain evidence="1 2">TRM 66187</strain>
    </source>
</reference>
<dbReference type="Proteomes" id="UP000621266">
    <property type="component" value="Unassembled WGS sequence"/>
</dbReference>
<proteinExistence type="predicted"/>
<evidence type="ECO:0000313" key="2">
    <source>
        <dbReference type="Proteomes" id="UP000621266"/>
    </source>
</evidence>
<dbReference type="EMBL" id="WHPN01000327">
    <property type="protein sequence ID" value="KAF4407221.1"/>
    <property type="molecule type" value="Genomic_DNA"/>
</dbReference>
<name>A0ABQ7FDT8_9ACTN</name>